<proteinExistence type="predicted"/>
<organism evidence="1 2">
    <name type="scientific">Flavivirga algicola</name>
    <dbReference type="NCBI Taxonomy" id="2729136"/>
    <lineage>
        <taxon>Bacteria</taxon>
        <taxon>Pseudomonadati</taxon>
        <taxon>Bacteroidota</taxon>
        <taxon>Flavobacteriia</taxon>
        <taxon>Flavobacteriales</taxon>
        <taxon>Flavobacteriaceae</taxon>
        <taxon>Flavivirga</taxon>
    </lineage>
</organism>
<name>A0ABX1RS85_9FLAO</name>
<reference evidence="1 2" key="1">
    <citation type="submission" date="2020-04" db="EMBL/GenBank/DDBJ databases">
        <title>A Flavivirga sp. nov.</title>
        <authorList>
            <person name="Sun X."/>
        </authorList>
    </citation>
    <scope>NUCLEOTIDE SEQUENCE [LARGE SCALE GENOMIC DNA]</scope>
    <source>
        <strain evidence="1 2">Y03</strain>
    </source>
</reference>
<gene>
    <name evidence="1" type="ORF">HHX25_00800</name>
</gene>
<comment type="caution">
    <text evidence="1">The sequence shown here is derived from an EMBL/GenBank/DDBJ whole genome shotgun (WGS) entry which is preliminary data.</text>
</comment>
<accession>A0ABX1RS85</accession>
<keyword evidence="2" id="KW-1185">Reference proteome</keyword>
<sequence length="139" mass="16141">MIKISLNMLSFESSLYRISFVFFVFIFSCSQEKNTTICSYTNNGYIVSVLEINKTSAAAFAPQYIQVKIESLKSGQDYFLSEEIEIHNDGVNLFCEKNFQLQWVSEEQFYLSINGEEQSLEKYLFQIKSPLSKSEVKEF</sequence>
<evidence type="ECO:0000313" key="1">
    <source>
        <dbReference type="EMBL" id="NMH86031.1"/>
    </source>
</evidence>
<dbReference type="Proteomes" id="UP000746690">
    <property type="component" value="Unassembled WGS sequence"/>
</dbReference>
<dbReference type="PROSITE" id="PS51257">
    <property type="entry name" value="PROKAR_LIPOPROTEIN"/>
    <property type="match status" value="1"/>
</dbReference>
<dbReference type="RefSeq" id="WP_169669096.1">
    <property type="nucleotide sequence ID" value="NZ_JABBHF010000001.1"/>
</dbReference>
<protein>
    <submittedName>
        <fullName evidence="1">Uncharacterized protein</fullName>
    </submittedName>
</protein>
<dbReference type="EMBL" id="JABBHF010000001">
    <property type="protein sequence ID" value="NMH86031.1"/>
    <property type="molecule type" value="Genomic_DNA"/>
</dbReference>
<evidence type="ECO:0000313" key="2">
    <source>
        <dbReference type="Proteomes" id="UP000746690"/>
    </source>
</evidence>